<dbReference type="PANTHER" id="PTHR44591:SF3">
    <property type="entry name" value="RESPONSE REGULATORY DOMAIN-CONTAINING PROTEIN"/>
    <property type="match status" value="1"/>
</dbReference>
<dbReference type="Gene3D" id="3.40.50.2300">
    <property type="match status" value="1"/>
</dbReference>
<evidence type="ECO:0000259" key="3">
    <source>
        <dbReference type="PROSITE" id="PS50110"/>
    </source>
</evidence>
<evidence type="ECO:0000256" key="2">
    <source>
        <dbReference type="PROSITE-ProRule" id="PRU00169"/>
    </source>
</evidence>
<dbReference type="PANTHER" id="PTHR44591">
    <property type="entry name" value="STRESS RESPONSE REGULATOR PROTEIN 1"/>
    <property type="match status" value="1"/>
</dbReference>
<evidence type="ECO:0000256" key="1">
    <source>
        <dbReference type="ARBA" id="ARBA00022553"/>
    </source>
</evidence>
<feature type="modified residue" description="4-aspartylphosphate" evidence="2">
    <location>
        <position position="60"/>
    </location>
</feature>
<feature type="domain" description="Response regulatory" evidence="3">
    <location>
        <begin position="10"/>
        <end position="123"/>
    </location>
</feature>
<dbReference type="PROSITE" id="PS50110">
    <property type="entry name" value="RESPONSE_REGULATORY"/>
    <property type="match status" value="1"/>
</dbReference>
<sequence length="124" mass="13682">MERTQQPCPAVLVVEDEVLIRMEAVDMLQDAGFRTFEARSADAALVVLERETGIAFLFTDVDMPGSMNGLDLAARVSKTWPHIHIIIASGMLDAAQEDLPQGACFFPKPYPTSEIVQKMCELGR</sequence>
<dbReference type="SMART" id="SM00448">
    <property type="entry name" value="REC"/>
    <property type="match status" value="1"/>
</dbReference>
<dbReference type="SUPFAM" id="SSF52172">
    <property type="entry name" value="CheY-like"/>
    <property type="match status" value="1"/>
</dbReference>
<dbReference type="Proteomes" id="UP000640509">
    <property type="component" value="Unassembled WGS sequence"/>
</dbReference>
<dbReference type="InterPro" id="IPR011006">
    <property type="entry name" value="CheY-like_superfamily"/>
</dbReference>
<evidence type="ECO:0000313" key="4">
    <source>
        <dbReference type="EMBL" id="GGF71291.1"/>
    </source>
</evidence>
<proteinExistence type="predicted"/>
<dbReference type="Pfam" id="PF00072">
    <property type="entry name" value="Response_reg"/>
    <property type="match status" value="1"/>
</dbReference>
<dbReference type="InterPro" id="IPR050595">
    <property type="entry name" value="Bact_response_regulator"/>
</dbReference>
<accession>A0ABQ1VJE2</accession>
<gene>
    <name evidence="4" type="ORF">GCM10011402_24830</name>
</gene>
<dbReference type="InterPro" id="IPR001789">
    <property type="entry name" value="Sig_transdc_resp-reg_receiver"/>
</dbReference>
<comment type="caution">
    <text evidence="4">The sequence shown here is derived from an EMBL/GenBank/DDBJ whole genome shotgun (WGS) entry which is preliminary data.</text>
</comment>
<organism evidence="4 5">
    <name type="scientific">Paracoccus acridae</name>
    <dbReference type="NCBI Taxonomy" id="1795310"/>
    <lineage>
        <taxon>Bacteria</taxon>
        <taxon>Pseudomonadati</taxon>
        <taxon>Pseudomonadota</taxon>
        <taxon>Alphaproteobacteria</taxon>
        <taxon>Rhodobacterales</taxon>
        <taxon>Paracoccaceae</taxon>
        <taxon>Paracoccus</taxon>
    </lineage>
</organism>
<dbReference type="EMBL" id="BMIV01000008">
    <property type="protein sequence ID" value="GGF71291.1"/>
    <property type="molecule type" value="Genomic_DNA"/>
</dbReference>
<protein>
    <recommendedName>
        <fullName evidence="3">Response regulatory domain-containing protein</fullName>
    </recommendedName>
</protein>
<reference evidence="5" key="1">
    <citation type="journal article" date="2019" name="Int. J. Syst. Evol. Microbiol.">
        <title>The Global Catalogue of Microorganisms (GCM) 10K type strain sequencing project: providing services to taxonomists for standard genome sequencing and annotation.</title>
        <authorList>
            <consortium name="The Broad Institute Genomics Platform"/>
            <consortium name="The Broad Institute Genome Sequencing Center for Infectious Disease"/>
            <person name="Wu L."/>
            <person name="Ma J."/>
        </authorList>
    </citation>
    <scope>NUCLEOTIDE SEQUENCE [LARGE SCALE GENOMIC DNA]</scope>
    <source>
        <strain evidence="5">CGMCC 1.15419</strain>
    </source>
</reference>
<name>A0ABQ1VJE2_9RHOB</name>
<keyword evidence="5" id="KW-1185">Reference proteome</keyword>
<keyword evidence="1 2" id="KW-0597">Phosphoprotein</keyword>
<evidence type="ECO:0000313" key="5">
    <source>
        <dbReference type="Proteomes" id="UP000640509"/>
    </source>
</evidence>